<evidence type="ECO:0000256" key="6">
    <source>
        <dbReference type="SAM" id="MobiDB-lite"/>
    </source>
</evidence>
<feature type="compositionally biased region" description="Low complexity" evidence="6">
    <location>
        <begin position="154"/>
        <end position="185"/>
    </location>
</feature>
<gene>
    <name evidence="8" type="ORF">Clacol_009836</name>
</gene>
<organism evidence="8 9">
    <name type="scientific">Clathrus columnatus</name>
    <dbReference type="NCBI Taxonomy" id="1419009"/>
    <lineage>
        <taxon>Eukaryota</taxon>
        <taxon>Fungi</taxon>
        <taxon>Dikarya</taxon>
        <taxon>Basidiomycota</taxon>
        <taxon>Agaricomycotina</taxon>
        <taxon>Agaricomycetes</taxon>
        <taxon>Phallomycetidae</taxon>
        <taxon>Phallales</taxon>
        <taxon>Clathraceae</taxon>
        <taxon>Clathrus</taxon>
    </lineage>
</organism>
<protein>
    <recommendedName>
        <fullName evidence="7">Homeobox domain-containing protein</fullName>
    </recommendedName>
</protein>
<evidence type="ECO:0000259" key="7">
    <source>
        <dbReference type="PROSITE" id="PS50071"/>
    </source>
</evidence>
<evidence type="ECO:0000313" key="9">
    <source>
        <dbReference type="Proteomes" id="UP001050691"/>
    </source>
</evidence>
<comment type="subcellular location">
    <subcellularLocation>
        <location evidence="5">Nucleus</location>
    </subcellularLocation>
</comment>
<dbReference type="PANTHER" id="PTHR11850">
    <property type="entry name" value="HOMEOBOX PROTEIN TRANSCRIPTION FACTORS"/>
    <property type="match status" value="1"/>
</dbReference>
<dbReference type="Pfam" id="PF05920">
    <property type="entry name" value="Homeobox_KN"/>
    <property type="match status" value="1"/>
</dbReference>
<feature type="region of interest" description="Disordered" evidence="6">
    <location>
        <begin position="93"/>
        <end position="193"/>
    </location>
</feature>
<dbReference type="InterPro" id="IPR050224">
    <property type="entry name" value="TALE_homeobox"/>
</dbReference>
<evidence type="ECO:0000313" key="8">
    <source>
        <dbReference type="EMBL" id="GJJ15558.1"/>
    </source>
</evidence>
<feature type="compositionally biased region" description="Polar residues" evidence="6">
    <location>
        <begin position="17"/>
        <end position="31"/>
    </location>
</feature>
<keyword evidence="2 5" id="KW-0238">DNA-binding</keyword>
<evidence type="ECO:0000256" key="3">
    <source>
        <dbReference type="ARBA" id="ARBA00023155"/>
    </source>
</evidence>
<dbReference type="GO" id="GO:0006355">
    <property type="term" value="P:regulation of DNA-templated transcription"/>
    <property type="evidence" value="ECO:0007669"/>
    <property type="project" value="InterPro"/>
</dbReference>
<feature type="domain" description="Homeobox" evidence="7">
    <location>
        <begin position="185"/>
        <end position="245"/>
    </location>
</feature>
<proteinExistence type="inferred from homology"/>
<dbReference type="AlphaFoldDB" id="A0AAV5APX0"/>
<dbReference type="Proteomes" id="UP001050691">
    <property type="component" value="Unassembled WGS sequence"/>
</dbReference>
<evidence type="ECO:0000256" key="2">
    <source>
        <dbReference type="ARBA" id="ARBA00023125"/>
    </source>
</evidence>
<dbReference type="GO" id="GO:0005634">
    <property type="term" value="C:nucleus"/>
    <property type="evidence" value="ECO:0007669"/>
    <property type="project" value="UniProtKB-SubCell"/>
</dbReference>
<dbReference type="EMBL" id="BPWL01000011">
    <property type="protein sequence ID" value="GJJ15558.1"/>
    <property type="molecule type" value="Genomic_DNA"/>
</dbReference>
<evidence type="ECO:0000256" key="1">
    <source>
        <dbReference type="ARBA" id="ARBA00005800"/>
    </source>
</evidence>
<accession>A0AAV5APX0</accession>
<dbReference type="GO" id="GO:0003677">
    <property type="term" value="F:DNA binding"/>
    <property type="evidence" value="ECO:0007669"/>
    <property type="project" value="UniProtKB-UniRule"/>
</dbReference>
<dbReference type="SUPFAM" id="SSF46689">
    <property type="entry name" value="Homeodomain-like"/>
    <property type="match status" value="1"/>
</dbReference>
<feature type="non-terminal residue" evidence="8">
    <location>
        <position position="1"/>
    </location>
</feature>
<feature type="compositionally biased region" description="Polar residues" evidence="6">
    <location>
        <begin position="102"/>
        <end position="131"/>
    </location>
</feature>
<sequence length="245" mass="26943">MLYPSPTDIYSDRRMSDSTTSESNSPATESDLSLDPVRKPSLPGLDQLLEPVDPFGRRPSMISDMSLSNRRSHHILSSYSFPATATGIDLTGGGAASATTTHSPQFSTIPWNSPTLSDVQHSVSPPISTHTHSPKRRPSPVLSNSASPRQQQITPTTSTTVASSTISTHPQPQPQQQHQSQSEPQAVRRPRGKLPKHTTDLLKEWLHAHSDHPYPSEDEKRDLCNRTKLSMSQVSNWMINVSIKA</sequence>
<feature type="compositionally biased region" description="Polar residues" evidence="6">
    <location>
        <begin position="141"/>
        <end position="153"/>
    </location>
</feature>
<dbReference type="PROSITE" id="PS50071">
    <property type="entry name" value="HOMEOBOX_2"/>
    <property type="match status" value="1"/>
</dbReference>
<keyword evidence="3 5" id="KW-0371">Homeobox</keyword>
<keyword evidence="9" id="KW-1185">Reference proteome</keyword>
<comment type="similarity">
    <text evidence="1">Belongs to the TALE/M-ATYP homeobox family.</text>
</comment>
<evidence type="ECO:0000256" key="5">
    <source>
        <dbReference type="PROSITE-ProRule" id="PRU00108"/>
    </source>
</evidence>
<comment type="caution">
    <text evidence="8">The sequence shown here is derived from an EMBL/GenBank/DDBJ whole genome shotgun (WGS) entry which is preliminary data.</text>
</comment>
<dbReference type="InterPro" id="IPR008422">
    <property type="entry name" value="KN_HD"/>
</dbReference>
<keyword evidence="4 5" id="KW-0539">Nucleus</keyword>
<reference evidence="8" key="1">
    <citation type="submission" date="2021-10" db="EMBL/GenBank/DDBJ databases">
        <title>De novo Genome Assembly of Clathrus columnatus (Basidiomycota, Fungi) Using Illumina and Nanopore Sequence Data.</title>
        <authorList>
            <person name="Ogiso-Tanaka E."/>
            <person name="Itagaki H."/>
            <person name="Hosoya T."/>
            <person name="Hosaka K."/>
        </authorList>
    </citation>
    <scope>NUCLEOTIDE SEQUENCE</scope>
    <source>
        <strain evidence="8">MO-923</strain>
    </source>
</reference>
<dbReference type="InterPro" id="IPR001356">
    <property type="entry name" value="HD"/>
</dbReference>
<dbReference type="InterPro" id="IPR009057">
    <property type="entry name" value="Homeodomain-like_sf"/>
</dbReference>
<evidence type="ECO:0000256" key="4">
    <source>
        <dbReference type="ARBA" id="ARBA00023242"/>
    </source>
</evidence>
<name>A0AAV5APX0_9AGAM</name>
<dbReference type="Gene3D" id="1.10.10.60">
    <property type="entry name" value="Homeodomain-like"/>
    <property type="match status" value="1"/>
</dbReference>
<dbReference type="SMART" id="SM00389">
    <property type="entry name" value="HOX"/>
    <property type="match status" value="1"/>
</dbReference>
<feature type="region of interest" description="Disordered" evidence="6">
    <location>
        <begin position="1"/>
        <end position="59"/>
    </location>
</feature>
<dbReference type="CDD" id="cd00086">
    <property type="entry name" value="homeodomain"/>
    <property type="match status" value="1"/>
</dbReference>